<dbReference type="InterPro" id="IPR051553">
    <property type="entry name" value="Ran_GTPase-activating"/>
</dbReference>
<dbReference type="InterPro" id="IPR009091">
    <property type="entry name" value="RCC1/BLIP-II"/>
</dbReference>
<name>A0A481Z2Q8_9VIRU</name>
<reference evidence="2" key="1">
    <citation type="journal article" date="2019" name="MBio">
        <title>Virus Genomes from Deep Sea Sediments Expand the Ocean Megavirome and Support Independent Origins of Viral Gigantism.</title>
        <authorList>
            <person name="Backstrom D."/>
            <person name="Yutin N."/>
            <person name="Jorgensen S.L."/>
            <person name="Dharamshi J."/>
            <person name="Homa F."/>
            <person name="Zaremba-Niedwiedzka K."/>
            <person name="Spang A."/>
            <person name="Wolf Y.I."/>
            <person name="Koonin E.V."/>
            <person name="Ettema T.J."/>
        </authorList>
    </citation>
    <scope>NUCLEOTIDE SEQUENCE</scope>
</reference>
<dbReference type="Pfam" id="PF00415">
    <property type="entry name" value="RCC1"/>
    <property type="match status" value="2"/>
</dbReference>
<organism evidence="2">
    <name type="scientific">Pithovirus LCPAC101</name>
    <dbReference type="NCBI Taxonomy" id="2506586"/>
    <lineage>
        <taxon>Viruses</taxon>
        <taxon>Pithoviruses</taxon>
    </lineage>
</organism>
<dbReference type="PANTHER" id="PTHR45982">
    <property type="entry name" value="REGULATOR OF CHROMOSOME CONDENSATION"/>
    <property type="match status" value="1"/>
</dbReference>
<proteinExistence type="predicted"/>
<dbReference type="Gene3D" id="2.130.10.30">
    <property type="entry name" value="Regulator of chromosome condensation 1/beta-lactamase-inhibitor protein II"/>
    <property type="match status" value="1"/>
</dbReference>
<dbReference type="SUPFAM" id="SSF50985">
    <property type="entry name" value="RCC1/BLIP-II"/>
    <property type="match status" value="1"/>
</dbReference>
<feature type="domain" description="F-box" evidence="1">
    <location>
        <begin position="115"/>
        <end position="162"/>
    </location>
</feature>
<protein>
    <submittedName>
        <fullName evidence="2">Regulator of chromosome condensation protein</fullName>
    </submittedName>
</protein>
<evidence type="ECO:0000313" key="2">
    <source>
        <dbReference type="EMBL" id="QBK90052.1"/>
    </source>
</evidence>
<dbReference type="PROSITE" id="PS50181">
    <property type="entry name" value="FBOX"/>
    <property type="match status" value="1"/>
</dbReference>
<dbReference type="InterPro" id="IPR000408">
    <property type="entry name" value="Reg_chr_condens"/>
</dbReference>
<gene>
    <name evidence="2" type="ORF">LCPAC101_03370</name>
</gene>
<dbReference type="PANTHER" id="PTHR45982:SF1">
    <property type="entry name" value="REGULATOR OF CHROMOSOME CONDENSATION"/>
    <property type="match status" value="1"/>
</dbReference>
<evidence type="ECO:0000259" key="1">
    <source>
        <dbReference type="PROSITE" id="PS50181"/>
    </source>
</evidence>
<dbReference type="PROSITE" id="PS50012">
    <property type="entry name" value="RCC1_3"/>
    <property type="match status" value="3"/>
</dbReference>
<sequence length="563" mass="63808">MNFQTFVKDITTHISNKVGIFSEGEEYYVQHNIKNIVDYTYNISICVNPGRFMRYITFKQQKMYKNIQINEGHFGASILNNIIDTAERYHIEISTYKLSIDGNILLVSFTVVTEPSYLLSLPSEILELILQDFSYNETISMCLVHPNLLHRIYNSKQFWKLKFLNKTGSNLTINVDPKQAVLNYGKLLVFGDNKDGKLGIKGSSIVHTPTCIPGINRVDTVYSGQFTTVYKNDDDKYFEAGDFIFAIFGMKHLEFTKYNPFIHPVYTLDMSAIKSISFMPFMPFTLRRTPLPTKELKLVLDKYGKLLIQGDMEEAYRHIFYDINDPNECSFVCTSLNPTKLTNIKSISAGVMFVAYIDNNNDLYIMGINNIDQLGYQTSTNLIGIPKLVMSNVKSVECGPCSMMVLDNKNMLWVSGNNYHGGLGIGNNIHQIDLVMVDTSYPVIKRSCGISHSAFIDNNLKLWVMGNNKNGRVGLGKDIDSVNIPTPLMDEKQFIQVKCGANYTIVLDVNNDVYVFGDNSMGQLGLGKDVDEQFVPTLLKLSHKIEQIYVNTSSYSVLLKILY</sequence>
<accession>A0A481Z2Q8</accession>
<dbReference type="InterPro" id="IPR001810">
    <property type="entry name" value="F-box_dom"/>
</dbReference>
<dbReference type="EMBL" id="MK500458">
    <property type="protein sequence ID" value="QBK90052.1"/>
    <property type="molecule type" value="Genomic_DNA"/>
</dbReference>